<keyword evidence="2" id="KW-1185">Reference proteome</keyword>
<gene>
    <name evidence="1" type="ORF">APICC_05757</name>
</gene>
<evidence type="ECO:0000313" key="1">
    <source>
        <dbReference type="EMBL" id="PBC31647.1"/>
    </source>
</evidence>
<name>A0A2A3EIU3_APICC</name>
<dbReference type="Proteomes" id="UP000242457">
    <property type="component" value="Unassembled WGS sequence"/>
</dbReference>
<reference evidence="1 2" key="1">
    <citation type="submission" date="2014-07" db="EMBL/GenBank/DDBJ databases">
        <title>Genomic and transcriptomic analysis on Apis cerana provide comprehensive insights into honey bee biology.</title>
        <authorList>
            <person name="Diao Q."/>
            <person name="Sun L."/>
            <person name="Zheng H."/>
            <person name="Zheng H."/>
            <person name="Xu S."/>
            <person name="Wang S."/>
            <person name="Zeng Z."/>
            <person name="Hu F."/>
            <person name="Su S."/>
            <person name="Wu J."/>
        </authorList>
    </citation>
    <scope>NUCLEOTIDE SEQUENCE [LARGE SCALE GENOMIC DNA]</scope>
    <source>
        <tissue evidence="1">Pupae without intestine</tissue>
    </source>
</reference>
<sequence length="251" mass="28327">MIKDIQLNEIKSTTTITTNNKTIFYSNYTKLENLDGHILNYRLGLSTNRVVFEVHYQRGIIQRGISRVFKILLLSNLNYCQPSYGQSPEEKFQEGNKIPSIINNHKNAKDENCLNINFQIAISNSTSATLSSSLNKPTNSLHTTLASYRSIRAYRSTGLSPLSDPSDNWVSKATRHPSRGGLRRILCASLEEADSFVKSGCHHRAIRSPQSGPRLNNKSGRSVGTKWYKMTTCDKKGTSFVDFYDIWVAKK</sequence>
<dbReference type="EMBL" id="KZ288230">
    <property type="protein sequence ID" value="PBC31647.1"/>
    <property type="molecule type" value="Genomic_DNA"/>
</dbReference>
<proteinExistence type="predicted"/>
<evidence type="ECO:0000313" key="2">
    <source>
        <dbReference type="Proteomes" id="UP000242457"/>
    </source>
</evidence>
<dbReference type="AlphaFoldDB" id="A0A2A3EIU3"/>
<protein>
    <submittedName>
        <fullName evidence="1">Uncharacterized protein</fullName>
    </submittedName>
</protein>
<accession>A0A2A3EIU3</accession>
<organism evidence="1 2">
    <name type="scientific">Apis cerana cerana</name>
    <name type="common">Oriental honeybee</name>
    <dbReference type="NCBI Taxonomy" id="94128"/>
    <lineage>
        <taxon>Eukaryota</taxon>
        <taxon>Metazoa</taxon>
        <taxon>Ecdysozoa</taxon>
        <taxon>Arthropoda</taxon>
        <taxon>Hexapoda</taxon>
        <taxon>Insecta</taxon>
        <taxon>Pterygota</taxon>
        <taxon>Neoptera</taxon>
        <taxon>Endopterygota</taxon>
        <taxon>Hymenoptera</taxon>
        <taxon>Apocrita</taxon>
        <taxon>Aculeata</taxon>
        <taxon>Apoidea</taxon>
        <taxon>Anthophila</taxon>
        <taxon>Apidae</taxon>
        <taxon>Apis</taxon>
    </lineage>
</organism>
<dbReference type="OrthoDB" id="10666155at2759"/>